<sequence>MLDEMNLGIRAFHEQDTEVKSPLYMHDRTKRVRFESNYDLDESKAANWRDTLNMSRLVTTYHVIEADEIPAVCRHVVFTATFHIVAFSCISNNLA</sequence>
<evidence type="ECO:0000313" key="2">
    <source>
        <dbReference type="Proteomes" id="UP001062846"/>
    </source>
</evidence>
<accession>A0ACC0M0B0</accession>
<reference evidence="1" key="1">
    <citation type="submission" date="2022-02" db="EMBL/GenBank/DDBJ databases">
        <title>Plant Genome Project.</title>
        <authorList>
            <person name="Zhang R.-G."/>
        </authorList>
    </citation>
    <scope>NUCLEOTIDE SEQUENCE</scope>
    <source>
        <strain evidence="1">AT1</strain>
    </source>
</reference>
<organism evidence="1 2">
    <name type="scientific">Rhododendron molle</name>
    <name type="common">Chinese azalea</name>
    <name type="synonym">Azalea mollis</name>
    <dbReference type="NCBI Taxonomy" id="49168"/>
    <lineage>
        <taxon>Eukaryota</taxon>
        <taxon>Viridiplantae</taxon>
        <taxon>Streptophyta</taxon>
        <taxon>Embryophyta</taxon>
        <taxon>Tracheophyta</taxon>
        <taxon>Spermatophyta</taxon>
        <taxon>Magnoliopsida</taxon>
        <taxon>eudicotyledons</taxon>
        <taxon>Gunneridae</taxon>
        <taxon>Pentapetalae</taxon>
        <taxon>asterids</taxon>
        <taxon>Ericales</taxon>
        <taxon>Ericaceae</taxon>
        <taxon>Ericoideae</taxon>
        <taxon>Rhodoreae</taxon>
        <taxon>Rhododendron</taxon>
    </lineage>
</organism>
<protein>
    <submittedName>
        <fullName evidence="1">Uncharacterized protein</fullName>
    </submittedName>
</protein>
<keyword evidence="2" id="KW-1185">Reference proteome</keyword>
<proteinExistence type="predicted"/>
<gene>
    <name evidence="1" type="ORF">RHMOL_Rhmol10G0089000</name>
</gene>
<name>A0ACC0M0B0_RHOML</name>
<evidence type="ECO:0000313" key="1">
    <source>
        <dbReference type="EMBL" id="KAI8534431.1"/>
    </source>
</evidence>
<comment type="caution">
    <text evidence="1">The sequence shown here is derived from an EMBL/GenBank/DDBJ whole genome shotgun (WGS) entry which is preliminary data.</text>
</comment>
<dbReference type="EMBL" id="CM046397">
    <property type="protein sequence ID" value="KAI8534431.1"/>
    <property type="molecule type" value="Genomic_DNA"/>
</dbReference>
<dbReference type="Proteomes" id="UP001062846">
    <property type="component" value="Chromosome 10"/>
</dbReference>